<dbReference type="InterPro" id="IPR043502">
    <property type="entry name" value="DNA/RNA_pol_sf"/>
</dbReference>
<dbReference type="Pfam" id="PF00078">
    <property type="entry name" value="RVT_1"/>
    <property type="match status" value="1"/>
</dbReference>
<dbReference type="Gene3D" id="3.10.10.10">
    <property type="entry name" value="HIV Type 1 Reverse Transcriptase, subunit A, domain 1"/>
    <property type="match status" value="1"/>
</dbReference>
<dbReference type="Gene3D" id="3.30.70.270">
    <property type="match status" value="1"/>
</dbReference>
<evidence type="ECO:0000313" key="2">
    <source>
        <dbReference type="EMBL" id="KAH9315514.1"/>
    </source>
</evidence>
<dbReference type="OMA" id="GAMFQHA"/>
<comment type="caution">
    <text evidence="2">The sequence shown here is derived from an EMBL/GenBank/DDBJ whole genome shotgun (WGS) entry which is preliminary data.</text>
</comment>
<dbReference type="SUPFAM" id="SSF56672">
    <property type="entry name" value="DNA/RNA polymerases"/>
    <property type="match status" value="1"/>
</dbReference>
<feature type="non-terminal residue" evidence="2">
    <location>
        <position position="97"/>
    </location>
</feature>
<gene>
    <name evidence="2" type="ORF">KI387_024141</name>
</gene>
<dbReference type="InterPro" id="IPR000477">
    <property type="entry name" value="RT_dom"/>
</dbReference>
<sequence length="97" mass="11124">ILQTVAGMQTFSMLDGYSGFNQILVKEEDQFKTTFTTKWGTYAYQKMPFGLSNAGAMFQHAMDIAFKGYINEFILVYLDDITVFSKQSMDHMAHLEK</sequence>
<keyword evidence="3" id="KW-1185">Reference proteome</keyword>
<protein>
    <recommendedName>
        <fullName evidence="1">Reverse transcriptase domain-containing protein</fullName>
    </recommendedName>
</protein>
<dbReference type="PANTHER" id="PTHR24559">
    <property type="entry name" value="TRANSPOSON TY3-I GAG-POL POLYPROTEIN"/>
    <property type="match status" value="1"/>
</dbReference>
<dbReference type="CDD" id="cd01647">
    <property type="entry name" value="RT_LTR"/>
    <property type="match status" value="1"/>
</dbReference>
<reference evidence="2 3" key="1">
    <citation type="journal article" date="2021" name="Nat. Plants">
        <title>The Taxus genome provides insights into paclitaxel biosynthesis.</title>
        <authorList>
            <person name="Xiong X."/>
            <person name="Gou J."/>
            <person name="Liao Q."/>
            <person name="Li Y."/>
            <person name="Zhou Q."/>
            <person name="Bi G."/>
            <person name="Li C."/>
            <person name="Du R."/>
            <person name="Wang X."/>
            <person name="Sun T."/>
            <person name="Guo L."/>
            <person name="Liang H."/>
            <person name="Lu P."/>
            <person name="Wu Y."/>
            <person name="Zhang Z."/>
            <person name="Ro D.K."/>
            <person name="Shang Y."/>
            <person name="Huang S."/>
            <person name="Yan J."/>
        </authorList>
    </citation>
    <scope>NUCLEOTIDE SEQUENCE [LARGE SCALE GENOMIC DNA]</scope>
    <source>
        <strain evidence="2">Ta-2019</strain>
    </source>
</reference>
<name>A0AA38L893_TAXCH</name>
<dbReference type="AlphaFoldDB" id="A0AA38L893"/>
<dbReference type="Proteomes" id="UP000824469">
    <property type="component" value="Unassembled WGS sequence"/>
</dbReference>
<feature type="non-terminal residue" evidence="2">
    <location>
        <position position="1"/>
    </location>
</feature>
<dbReference type="InterPro" id="IPR043128">
    <property type="entry name" value="Rev_trsase/Diguanyl_cyclase"/>
</dbReference>
<organism evidence="2 3">
    <name type="scientific">Taxus chinensis</name>
    <name type="common">Chinese yew</name>
    <name type="synonym">Taxus wallichiana var. chinensis</name>
    <dbReference type="NCBI Taxonomy" id="29808"/>
    <lineage>
        <taxon>Eukaryota</taxon>
        <taxon>Viridiplantae</taxon>
        <taxon>Streptophyta</taxon>
        <taxon>Embryophyta</taxon>
        <taxon>Tracheophyta</taxon>
        <taxon>Spermatophyta</taxon>
        <taxon>Pinopsida</taxon>
        <taxon>Pinidae</taxon>
        <taxon>Conifers II</taxon>
        <taxon>Cupressales</taxon>
        <taxon>Taxaceae</taxon>
        <taxon>Taxus</taxon>
    </lineage>
</organism>
<dbReference type="EMBL" id="JAHRHJ020000005">
    <property type="protein sequence ID" value="KAH9315514.1"/>
    <property type="molecule type" value="Genomic_DNA"/>
</dbReference>
<proteinExistence type="predicted"/>
<feature type="domain" description="Reverse transcriptase" evidence="1">
    <location>
        <begin position="6"/>
        <end position="96"/>
    </location>
</feature>
<accession>A0AA38L893</accession>
<dbReference type="PANTHER" id="PTHR24559:SF445">
    <property type="entry name" value="RNA-DIRECTED DNA POLYMERASE HOMOLOG"/>
    <property type="match status" value="1"/>
</dbReference>
<evidence type="ECO:0000259" key="1">
    <source>
        <dbReference type="Pfam" id="PF00078"/>
    </source>
</evidence>
<evidence type="ECO:0000313" key="3">
    <source>
        <dbReference type="Proteomes" id="UP000824469"/>
    </source>
</evidence>
<dbReference type="InterPro" id="IPR053134">
    <property type="entry name" value="RNA-dir_DNA_polymerase"/>
</dbReference>